<feature type="domain" description="C2H2-type" evidence="3">
    <location>
        <begin position="570"/>
        <end position="598"/>
    </location>
</feature>
<feature type="compositionally biased region" description="Polar residues" evidence="2">
    <location>
        <begin position="1"/>
        <end position="21"/>
    </location>
</feature>
<evidence type="ECO:0000256" key="2">
    <source>
        <dbReference type="SAM" id="MobiDB-lite"/>
    </source>
</evidence>
<feature type="compositionally biased region" description="Basic and acidic residues" evidence="2">
    <location>
        <begin position="101"/>
        <end position="114"/>
    </location>
</feature>
<feature type="compositionally biased region" description="Polar residues" evidence="2">
    <location>
        <begin position="728"/>
        <end position="744"/>
    </location>
</feature>
<name>A0ABD2XL91_9HYME</name>
<proteinExistence type="predicted"/>
<dbReference type="PROSITE" id="PS00028">
    <property type="entry name" value="ZINC_FINGER_C2H2_1"/>
    <property type="match status" value="10"/>
</dbReference>
<keyword evidence="1" id="KW-0479">Metal-binding</keyword>
<feature type="compositionally biased region" description="Low complexity" evidence="2">
    <location>
        <begin position="117"/>
        <end position="136"/>
    </location>
</feature>
<feature type="compositionally biased region" description="Polar residues" evidence="2">
    <location>
        <begin position="359"/>
        <end position="381"/>
    </location>
</feature>
<dbReference type="PANTHER" id="PTHR21190:SF1">
    <property type="entry name" value="GH10077P"/>
    <property type="match status" value="1"/>
</dbReference>
<feature type="compositionally biased region" description="Acidic residues" evidence="2">
    <location>
        <begin position="182"/>
        <end position="198"/>
    </location>
</feature>
<evidence type="ECO:0000256" key="1">
    <source>
        <dbReference type="PROSITE-ProRule" id="PRU00042"/>
    </source>
</evidence>
<feature type="region of interest" description="Disordered" evidence="2">
    <location>
        <begin position="1"/>
        <end position="138"/>
    </location>
</feature>
<dbReference type="PANTHER" id="PTHR21190">
    <property type="entry name" value="GH10077P"/>
    <property type="match status" value="1"/>
</dbReference>
<feature type="compositionally biased region" description="Low complexity" evidence="2">
    <location>
        <begin position="534"/>
        <end position="545"/>
    </location>
</feature>
<feature type="compositionally biased region" description="Acidic residues" evidence="2">
    <location>
        <begin position="75"/>
        <end position="85"/>
    </location>
</feature>
<feature type="domain" description="C2H2-type" evidence="3">
    <location>
        <begin position="404"/>
        <end position="432"/>
    </location>
</feature>
<feature type="region of interest" description="Disordered" evidence="2">
    <location>
        <begin position="1250"/>
        <end position="1283"/>
    </location>
</feature>
<feature type="region of interest" description="Disordered" evidence="2">
    <location>
        <begin position="1091"/>
        <end position="1119"/>
    </location>
</feature>
<comment type="caution">
    <text evidence="4">The sequence shown here is derived from an EMBL/GenBank/DDBJ whole genome shotgun (WGS) entry which is preliminary data.</text>
</comment>
<keyword evidence="1" id="KW-0862">Zinc</keyword>
<dbReference type="InterPro" id="IPR013087">
    <property type="entry name" value="Znf_C2H2_type"/>
</dbReference>
<feature type="compositionally biased region" description="Low complexity" evidence="2">
    <location>
        <begin position="436"/>
        <end position="446"/>
    </location>
</feature>
<feature type="region of interest" description="Disordered" evidence="2">
    <location>
        <begin position="919"/>
        <end position="944"/>
    </location>
</feature>
<dbReference type="PROSITE" id="PS50157">
    <property type="entry name" value="ZINC_FINGER_C2H2_2"/>
    <property type="match status" value="6"/>
</dbReference>
<feature type="compositionally biased region" description="Low complexity" evidence="2">
    <location>
        <begin position="25"/>
        <end position="51"/>
    </location>
</feature>
<evidence type="ECO:0000259" key="3">
    <source>
        <dbReference type="PROSITE" id="PS50157"/>
    </source>
</evidence>
<feature type="compositionally biased region" description="Low complexity" evidence="2">
    <location>
        <begin position="1254"/>
        <end position="1264"/>
    </location>
</feature>
<dbReference type="Gene3D" id="3.30.160.60">
    <property type="entry name" value="Classic Zinc Finger"/>
    <property type="match status" value="3"/>
</dbReference>
<dbReference type="Pfam" id="PF00096">
    <property type="entry name" value="zf-C2H2"/>
    <property type="match status" value="2"/>
</dbReference>
<feature type="domain" description="C2H2-type" evidence="3">
    <location>
        <begin position="891"/>
        <end position="918"/>
    </location>
</feature>
<feature type="compositionally biased region" description="Low complexity" evidence="2">
    <location>
        <begin position="708"/>
        <end position="717"/>
    </location>
</feature>
<keyword evidence="1" id="KW-0863">Zinc-finger</keyword>
<feature type="compositionally biased region" description="Low complexity" evidence="2">
    <location>
        <begin position="933"/>
        <end position="944"/>
    </location>
</feature>
<feature type="region of interest" description="Disordered" evidence="2">
    <location>
        <begin position="178"/>
        <end position="221"/>
    </location>
</feature>
<dbReference type="GO" id="GO:0008270">
    <property type="term" value="F:zinc ion binding"/>
    <property type="evidence" value="ECO:0007669"/>
    <property type="project" value="UniProtKB-KW"/>
</dbReference>
<accession>A0ABD2XL91</accession>
<dbReference type="SMART" id="SM00355">
    <property type="entry name" value="ZnF_C2H2"/>
    <property type="match status" value="12"/>
</dbReference>
<feature type="region of interest" description="Disordered" evidence="2">
    <location>
        <begin position="692"/>
        <end position="755"/>
    </location>
</feature>
<feature type="domain" description="C2H2-type" evidence="3">
    <location>
        <begin position="1046"/>
        <end position="1074"/>
    </location>
</feature>
<dbReference type="Proteomes" id="UP001627154">
    <property type="component" value="Unassembled WGS sequence"/>
</dbReference>
<feature type="region of interest" description="Disordered" evidence="2">
    <location>
        <begin position="359"/>
        <end position="390"/>
    </location>
</feature>
<sequence>MSSSQDTCLLLPESQQQQQAEIDSEGGSSSGEQEQQQRNKRLGSSLLDGLTGSSGGKKRRKQTTPVKFSTSLSTGEDEEDDEDDGQQQQQQQPHHHRHRHRDDFNDYRHLEGKQRHQLQQQQQQQQQQQKSLQASSLKDENLNNEFRCQYCSRFFDDRDSLEMHLECEHDFADARLLQSSRDEEDDEEIDDEDNEDEELVQRRSSPGIQPSEEAAAVALASTEQSVASSPMNLSHISVKNFASSGCSSSSPWLPATSPSDATSAFFKAAAVAAAPARGNSGNHHYSASMPAGFPAGPFGQFMSMPSFMTDMQQHAQQRAAAQLSKFPKIFNPDAYCELCNKEFCNKYFLKTHKANKHNVYSDQSHSNDGLTTTTTNSPFVGSSSSSPINKLRLESNGLQTSPSLPCDLCSKQFKNEESLRKHRNKVHFNRGDNQMMMQQHQQQQQQTLSGGEEEAGQSPGIMETLFKQEFSIDDAEIAFTNKQRSSSSSVNGDKQQRLFLVMNPEAFCELCCKEYVDRHHLHAHRLKRHAEGKSQNSSTETQQESPLNLIMADSSLNNGSALDTDEAEEYACKMCGLRLQTQELFLLHVDKIHRSSSPRNLMLVGDDDSIENQQKTLTTTTEDAMMISEDLKKLQTMITQLSGLESNKAASCALCGKDYDNPAELRSHMIAEHGVVPENLASHVGAALTSIPQQQPRGGKVEEQQHQSTTPTSSTTPQLVAAPISPMTPKSNSSQSMQDNPRNKSTTTSSTTATPTGNQVAAAVAAAQQINSSFCTLCNKELCNKYFMKTHMQKMHGIEIENGAQIGGVVCNICKKELCSKYFLRVHKQNTHGITEDGQQTTTTTTTATGNKQQETMESPGAGAQQGVEDLALKPELLGDLNLRYITHFTEVCPICNRRFRSSKWLKLHLKEHAPPELDKWREMEQSQKTPNKSSSKSISSSPSSSLYSAASLPSLKIPNGGFESANNSASNFMRADLAALGNQVLSNFFGDQQQQQGQQQQQQQQNYCCSQPQCNFSTTILPLYFLHERSHHQEMDEQQQQQRMLQCPICAQSFGQLEALREHVSARHPNPFPGLLSSLPLPLLGDFAMPPNSSEQQQRTTTIKSEDCPRTSPSAAATVTPQQQHIMNEIDTNQMIKQEESSGGGSNNVVQVMPQGAYKCSQCGFASSNLNRIKKHVRKDHRCPGGADPVEQALAELNKMLKDVANKHKVPVSYAVPQLPPSQQQDNNGINNSSESSKTVMQAFIVEEKPQQEKTQQQQQQQQSNGGSNGCGDNEEDDASSYRAKRFAPALVFLPVKARVSDSLTLTFSLSPA</sequence>
<feature type="region of interest" description="Disordered" evidence="2">
    <location>
        <begin position="1218"/>
        <end position="1238"/>
    </location>
</feature>
<reference evidence="4 5" key="1">
    <citation type="journal article" date="2024" name="bioRxiv">
        <title>A reference genome for Trichogramma kaykai: A tiny desert-dwelling parasitoid wasp with competing sex-ratio distorters.</title>
        <authorList>
            <person name="Culotta J."/>
            <person name="Lindsey A.R."/>
        </authorList>
    </citation>
    <scope>NUCLEOTIDE SEQUENCE [LARGE SCALE GENOMIC DNA]</scope>
    <source>
        <strain evidence="4 5">KSX58</strain>
    </source>
</reference>
<feature type="compositionally biased region" description="Polar residues" evidence="2">
    <location>
        <begin position="1092"/>
        <end position="1104"/>
    </location>
</feature>
<dbReference type="EMBL" id="JBJJXI010000019">
    <property type="protein sequence ID" value="KAL3406236.1"/>
    <property type="molecule type" value="Genomic_DNA"/>
</dbReference>
<feature type="region of interest" description="Disordered" evidence="2">
    <location>
        <begin position="436"/>
        <end position="457"/>
    </location>
</feature>
<feature type="compositionally biased region" description="Low complexity" evidence="2">
    <location>
        <begin position="745"/>
        <end position="755"/>
    </location>
</feature>
<organism evidence="4 5">
    <name type="scientific">Trichogramma kaykai</name>
    <dbReference type="NCBI Taxonomy" id="54128"/>
    <lineage>
        <taxon>Eukaryota</taxon>
        <taxon>Metazoa</taxon>
        <taxon>Ecdysozoa</taxon>
        <taxon>Arthropoda</taxon>
        <taxon>Hexapoda</taxon>
        <taxon>Insecta</taxon>
        <taxon>Pterygota</taxon>
        <taxon>Neoptera</taxon>
        <taxon>Endopterygota</taxon>
        <taxon>Hymenoptera</taxon>
        <taxon>Apocrita</taxon>
        <taxon>Proctotrupomorpha</taxon>
        <taxon>Chalcidoidea</taxon>
        <taxon>Trichogrammatidae</taxon>
        <taxon>Trichogramma</taxon>
    </lineage>
</organism>
<gene>
    <name evidence="4" type="ORF">TKK_001595</name>
</gene>
<feature type="domain" description="C2H2-type" evidence="3">
    <location>
        <begin position="146"/>
        <end position="169"/>
    </location>
</feature>
<feature type="domain" description="C2H2-type" evidence="3">
    <location>
        <begin position="1159"/>
        <end position="1182"/>
    </location>
</feature>
<feature type="compositionally biased region" description="Polar residues" evidence="2">
    <location>
        <begin position="63"/>
        <end position="74"/>
    </location>
</feature>
<evidence type="ECO:0000313" key="5">
    <source>
        <dbReference type="Proteomes" id="UP001627154"/>
    </source>
</evidence>
<feature type="region of interest" description="Disordered" evidence="2">
    <location>
        <begin position="835"/>
        <end position="864"/>
    </location>
</feature>
<feature type="region of interest" description="Disordered" evidence="2">
    <location>
        <begin position="527"/>
        <end position="546"/>
    </location>
</feature>
<protein>
    <recommendedName>
        <fullName evidence="3">C2H2-type domain-containing protein</fullName>
    </recommendedName>
</protein>
<feature type="compositionally biased region" description="Polar residues" evidence="2">
    <location>
        <begin position="1222"/>
        <end position="1238"/>
    </location>
</feature>
<evidence type="ECO:0000313" key="4">
    <source>
        <dbReference type="EMBL" id="KAL3406236.1"/>
    </source>
</evidence>
<keyword evidence="5" id="KW-1185">Reference proteome</keyword>